<reference evidence="1" key="2">
    <citation type="journal article" date="2015" name="Data Brief">
        <title>Shoot transcriptome of the giant reed, Arundo donax.</title>
        <authorList>
            <person name="Barrero R.A."/>
            <person name="Guerrero F.D."/>
            <person name="Moolhuijzen P."/>
            <person name="Goolsby J.A."/>
            <person name="Tidwell J."/>
            <person name="Bellgard S.E."/>
            <person name="Bellgard M.I."/>
        </authorList>
    </citation>
    <scope>NUCLEOTIDE SEQUENCE</scope>
    <source>
        <tissue evidence="1">Shoot tissue taken approximately 20 cm above the soil surface</tissue>
    </source>
</reference>
<name>A0A0A9E1F7_ARUDO</name>
<dbReference type="AlphaFoldDB" id="A0A0A9E1F7"/>
<evidence type="ECO:0000313" key="1">
    <source>
        <dbReference type="EMBL" id="JAD93871.1"/>
    </source>
</evidence>
<organism evidence="1">
    <name type="scientific">Arundo donax</name>
    <name type="common">Giant reed</name>
    <name type="synonym">Donax arundinaceus</name>
    <dbReference type="NCBI Taxonomy" id="35708"/>
    <lineage>
        <taxon>Eukaryota</taxon>
        <taxon>Viridiplantae</taxon>
        <taxon>Streptophyta</taxon>
        <taxon>Embryophyta</taxon>
        <taxon>Tracheophyta</taxon>
        <taxon>Spermatophyta</taxon>
        <taxon>Magnoliopsida</taxon>
        <taxon>Liliopsida</taxon>
        <taxon>Poales</taxon>
        <taxon>Poaceae</taxon>
        <taxon>PACMAD clade</taxon>
        <taxon>Arundinoideae</taxon>
        <taxon>Arundineae</taxon>
        <taxon>Arundo</taxon>
    </lineage>
</organism>
<reference evidence="1" key="1">
    <citation type="submission" date="2014-09" db="EMBL/GenBank/DDBJ databases">
        <authorList>
            <person name="Magalhaes I.L.F."/>
            <person name="Oliveira U."/>
            <person name="Santos F.R."/>
            <person name="Vidigal T.H.D.A."/>
            <person name="Brescovit A.D."/>
            <person name="Santos A.J."/>
        </authorList>
    </citation>
    <scope>NUCLEOTIDE SEQUENCE</scope>
    <source>
        <tissue evidence="1">Shoot tissue taken approximately 20 cm above the soil surface</tissue>
    </source>
</reference>
<protein>
    <submittedName>
        <fullName evidence="1">TUBGCP4</fullName>
    </submittedName>
</protein>
<proteinExistence type="predicted"/>
<sequence>MVWSTMLWLQLWEHSYWIIRRWLLSWSTNSALEGFLFKDYGSFVRE</sequence>
<dbReference type="EMBL" id="GBRH01204024">
    <property type="protein sequence ID" value="JAD93871.1"/>
    <property type="molecule type" value="Transcribed_RNA"/>
</dbReference>
<accession>A0A0A9E1F7</accession>